<keyword evidence="7" id="KW-1005">Bacterial flagellum biogenesis</keyword>
<dbReference type="PANTHER" id="PTHR38786:SF1">
    <property type="entry name" value="FLAGELLAR FLIJ PROTEIN"/>
    <property type="match status" value="1"/>
</dbReference>
<comment type="similarity">
    <text evidence="2">Belongs to the FliJ family.</text>
</comment>
<evidence type="ECO:0000313" key="11">
    <source>
        <dbReference type="EMBL" id="MER2492217.1"/>
    </source>
</evidence>
<evidence type="ECO:0000256" key="10">
    <source>
        <dbReference type="ARBA" id="ARBA00023225"/>
    </source>
</evidence>
<evidence type="ECO:0000256" key="2">
    <source>
        <dbReference type="ARBA" id="ARBA00010004"/>
    </source>
</evidence>
<protein>
    <recommendedName>
        <fullName evidence="3">Flagellar FliJ protein</fullName>
    </recommendedName>
</protein>
<keyword evidence="11" id="KW-0282">Flagellum</keyword>
<dbReference type="InterPro" id="IPR052570">
    <property type="entry name" value="FliJ"/>
</dbReference>
<keyword evidence="9" id="KW-0472">Membrane</keyword>
<keyword evidence="6" id="KW-0145">Chemotaxis</keyword>
<evidence type="ECO:0000256" key="5">
    <source>
        <dbReference type="ARBA" id="ARBA00022475"/>
    </source>
</evidence>
<evidence type="ECO:0000256" key="7">
    <source>
        <dbReference type="ARBA" id="ARBA00022795"/>
    </source>
</evidence>
<dbReference type="InterPro" id="IPR012823">
    <property type="entry name" value="Flagell_FliJ"/>
</dbReference>
<evidence type="ECO:0000313" key="12">
    <source>
        <dbReference type="Proteomes" id="UP001467690"/>
    </source>
</evidence>
<keyword evidence="12" id="KW-1185">Reference proteome</keyword>
<dbReference type="RefSeq" id="WP_143871791.1">
    <property type="nucleotide sequence ID" value="NZ_CP041660.1"/>
</dbReference>
<evidence type="ECO:0000256" key="9">
    <source>
        <dbReference type="ARBA" id="ARBA00023136"/>
    </source>
</evidence>
<comment type="subcellular location">
    <subcellularLocation>
        <location evidence="1">Cell membrane</location>
        <topology evidence="1">Peripheral membrane protein</topology>
        <orientation evidence="1">Cytoplasmic side</orientation>
    </subcellularLocation>
</comment>
<dbReference type="EMBL" id="JBELOE010000200">
    <property type="protein sequence ID" value="MER2492217.1"/>
    <property type="molecule type" value="Genomic_DNA"/>
</dbReference>
<keyword evidence="11" id="KW-0969">Cilium</keyword>
<dbReference type="Pfam" id="PF02050">
    <property type="entry name" value="FliJ"/>
    <property type="match status" value="1"/>
</dbReference>
<dbReference type="InterPro" id="IPR053716">
    <property type="entry name" value="Flag_assembly_chemotaxis_eff"/>
</dbReference>
<keyword evidence="5" id="KW-1003">Cell membrane</keyword>
<dbReference type="Proteomes" id="UP001467690">
    <property type="component" value="Unassembled WGS sequence"/>
</dbReference>
<evidence type="ECO:0000256" key="1">
    <source>
        <dbReference type="ARBA" id="ARBA00004413"/>
    </source>
</evidence>
<proteinExistence type="inferred from homology"/>
<evidence type="ECO:0000256" key="4">
    <source>
        <dbReference type="ARBA" id="ARBA00022448"/>
    </source>
</evidence>
<sequence length="146" mass="17369">MNKQLMLVADIEKKKEDQLAQKYAQATQDLTQQHEKLAGLEKYQRDYMNTVIESGKQGLSSSGFQRLQSFITQLDKACHQQRDNIQKAEKVVDQRRALWLQQQRKRKSIETVIERQRKIEQLRLDREEQKMFDEYATNQATRRLQG</sequence>
<reference evidence="11 12" key="1">
    <citation type="submission" date="2024-06" db="EMBL/GenBank/DDBJ databases">
        <authorList>
            <person name="Chen R.Y."/>
        </authorList>
    </citation>
    <scope>NUCLEOTIDE SEQUENCE [LARGE SCALE GENOMIC DNA]</scope>
    <source>
        <strain evidence="11 12">D2</strain>
    </source>
</reference>
<dbReference type="Gene3D" id="1.10.287.1700">
    <property type="match status" value="1"/>
</dbReference>
<gene>
    <name evidence="11" type="primary">fliJ</name>
    <name evidence="11" type="ORF">ABS311_10015</name>
</gene>
<dbReference type="PANTHER" id="PTHR38786">
    <property type="entry name" value="FLAGELLAR FLIJ PROTEIN"/>
    <property type="match status" value="1"/>
</dbReference>
<accession>A0ABV1RHT9</accession>
<keyword evidence="10" id="KW-1006">Bacterial flagellum protein export</keyword>
<evidence type="ECO:0000256" key="8">
    <source>
        <dbReference type="ARBA" id="ARBA00022927"/>
    </source>
</evidence>
<keyword evidence="8" id="KW-0653">Protein transport</keyword>
<keyword evidence="4" id="KW-0813">Transport</keyword>
<evidence type="ECO:0000256" key="3">
    <source>
        <dbReference type="ARBA" id="ARBA00020392"/>
    </source>
</evidence>
<dbReference type="NCBIfam" id="TIGR02473">
    <property type="entry name" value="flagell_FliJ"/>
    <property type="match status" value="1"/>
</dbReference>
<name>A0ABV1RHT9_9ALTE</name>
<keyword evidence="11" id="KW-0966">Cell projection</keyword>
<evidence type="ECO:0000256" key="6">
    <source>
        <dbReference type="ARBA" id="ARBA00022500"/>
    </source>
</evidence>
<organism evidence="11 12">
    <name type="scientific">Catenovulum sediminis</name>
    <dbReference type="NCBI Taxonomy" id="1740262"/>
    <lineage>
        <taxon>Bacteria</taxon>
        <taxon>Pseudomonadati</taxon>
        <taxon>Pseudomonadota</taxon>
        <taxon>Gammaproteobacteria</taxon>
        <taxon>Alteromonadales</taxon>
        <taxon>Alteromonadaceae</taxon>
        <taxon>Catenovulum</taxon>
    </lineage>
</organism>
<comment type="caution">
    <text evidence="11">The sequence shown here is derived from an EMBL/GenBank/DDBJ whole genome shotgun (WGS) entry which is preliminary data.</text>
</comment>